<evidence type="ECO:0008006" key="3">
    <source>
        <dbReference type="Google" id="ProtNLM"/>
    </source>
</evidence>
<dbReference type="AlphaFoldDB" id="A0A8J3VP82"/>
<dbReference type="InterPro" id="IPR043519">
    <property type="entry name" value="NT_sf"/>
</dbReference>
<gene>
    <name evidence="1" type="ORF">Raf01_20560</name>
</gene>
<reference evidence="1" key="1">
    <citation type="submission" date="2021-01" db="EMBL/GenBank/DDBJ databases">
        <title>Whole genome shotgun sequence of Rugosimonospora africana NBRC 104875.</title>
        <authorList>
            <person name="Komaki H."/>
            <person name="Tamura T."/>
        </authorList>
    </citation>
    <scope>NUCLEOTIDE SEQUENCE</scope>
    <source>
        <strain evidence="1">NBRC 104875</strain>
    </source>
</reference>
<evidence type="ECO:0000313" key="2">
    <source>
        <dbReference type="Proteomes" id="UP000642748"/>
    </source>
</evidence>
<keyword evidence="2" id="KW-1185">Reference proteome</keyword>
<dbReference type="Proteomes" id="UP000642748">
    <property type="component" value="Unassembled WGS sequence"/>
</dbReference>
<dbReference type="RefSeq" id="WP_203917562.1">
    <property type="nucleotide sequence ID" value="NZ_BONZ01000018.1"/>
</dbReference>
<dbReference type="SUPFAM" id="SSF81301">
    <property type="entry name" value="Nucleotidyltransferase"/>
    <property type="match status" value="1"/>
</dbReference>
<protein>
    <recommendedName>
        <fullName evidence="3">Nucleotidyltransferase domain-containing protein</fullName>
    </recommendedName>
</protein>
<name>A0A8J3VP82_9ACTN</name>
<sequence>MRPLADDRDIATALTWVVSALRRQHVPFQVVGGLAAHAYGDRRPIVDLDFYAPLVAADGFLTEIAEHIVPLKDLPSYKAALNRPVDLLDIAELTAANPA</sequence>
<dbReference type="Gene3D" id="3.30.460.40">
    <property type="match status" value="1"/>
</dbReference>
<proteinExistence type="predicted"/>
<evidence type="ECO:0000313" key="1">
    <source>
        <dbReference type="EMBL" id="GIH13884.1"/>
    </source>
</evidence>
<accession>A0A8J3VP82</accession>
<organism evidence="1 2">
    <name type="scientific">Rugosimonospora africana</name>
    <dbReference type="NCBI Taxonomy" id="556532"/>
    <lineage>
        <taxon>Bacteria</taxon>
        <taxon>Bacillati</taxon>
        <taxon>Actinomycetota</taxon>
        <taxon>Actinomycetes</taxon>
        <taxon>Micromonosporales</taxon>
        <taxon>Micromonosporaceae</taxon>
        <taxon>Rugosimonospora</taxon>
    </lineage>
</organism>
<dbReference type="EMBL" id="BONZ01000018">
    <property type="protein sequence ID" value="GIH13884.1"/>
    <property type="molecule type" value="Genomic_DNA"/>
</dbReference>
<comment type="caution">
    <text evidence="1">The sequence shown here is derived from an EMBL/GenBank/DDBJ whole genome shotgun (WGS) entry which is preliminary data.</text>
</comment>